<evidence type="ECO:0000313" key="2">
    <source>
        <dbReference type="Proteomes" id="UP000054995"/>
    </source>
</evidence>
<dbReference type="EMBL" id="JYDT01004166">
    <property type="protein sequence ID" value="KRY61844.1"/>
    <property type="molecule type" value="Genomic_DNA"/>
</dbReference>
<reference evidence="1 2" key="1">
    <citation type="submission" date="2015-01" db="EMBL/GenBank/DDBJ databases">
        <title>Evolution of Trichinella species and genotypes.</title>
        <authorList>
            <person name="Korhonen P.K."/>
            <person name="Edoardo P."/>
            <person name="Giuseppe L.R."/>
            <person name="Gasser R.B."/>
        </authorList>
    </citation>
    <scope>NUCLEOTIDE SEQUENCE [LARGE SCALE GENOMIC DNA]</scope>
    <source>
        <strain evidence="1">ISS470</strain>
    </source>
</reference>
<gene>
    <name evidence="1" type="ORF">T4D_16759</name>
</gene>
<dbReference type="AlphaFoldDB" id="A0A0V1DKB0"/>
<proteinExistence type="predicted"/>
<sequence length="30" mass="3450">MAFIPQLLDCFQKAIFTNMDIMGINRFGTI</sequence>
<comment type="caution">
    <text evidence="1">The sequence shown here is derived from an EMBL/GenBank/DDBJ whole genome shotgun (WGS) entry which is preliminary data.</text>
</comment>
<protein>
    <submittedName>
        <fullName evidence="1">Uncharacterized protein</fullName>
    </submittedName>
</protein>
<name>A0A0V1DKB0_TRIPS</name>
<dbReference type="Proteomes" id="UP000054995">
    <property type="component" value="Unassembled WGS sequence"/>
</dbReference>
<accession>A0A0V1DKB0</accession>
<evidence type="ECO:0000313" key="1">
    <source>
        <dbReference type="EMBL" id="KRY61844.1"/>
    </source>
</evidence>
<keyword evidence="2" id="KW-1185">Reference proteome</keyword>
<organism evidence="1 2">
    <name type="scientific">Trichinella pseudospiralis</name>
    <name type="common">Parasitic roundworm</name>
    <dbReference type="NCBI Taxonomy" id="6337"/>
    <lineage>
        <taxon>Eukaryota</taxon>
        <taxon>Metazoa</taxon>
        <taxon>Ecdysozoa</taxon>
        <taxon>Nematoda</taxon>
        <taxon>Enoplea</taxon>
        <taxon>Dorylaimia</taxon>
        <taxon>Trichinellida</taxon>
        <taxon>Trichinellidae</taxon>
        <taxon>Trichinella</taxon>
    </lineage>
</organism>